<keyword evidence="2" id="KW-0472">Membrane</keyword>
<keyword evidence="2" id="KW-0812">Transmembrane</keyword>
<keyword evidence="4" id="KW-1185">Reference proteome</keyword>
<feature type="transmembrane region" description="Helical" evidence="2">
    <location>
        <begin position="312"/>
        <end position="329"/>
    </location>
</feature>
<evidence type="ECO:0000256" key="1">
    <source>
        <dbReference type="SAM" id="MobiDB-lite"/>
    </source>
</evidence>
<name>A0ABQ7FFQ5_9ACTN</name>
<accession>A0ABQ7FFQ5</accession>
<feature type="transmembrane region" description="Helical" evidence="2">
    <location>
        <begin position="105"/>
        <end position="128"/>
    </location>
</feature>
<evidence type="ECO:0000313" key="3">
    <source>
        <dbReference type="EMBL" id="KAF4406088.1"/>
    </source>
</evidence>
<feature type="transmembrane region" description="Helical" evidence="2">
    <location>
        <begin position="181"/>
        <end position="208"/>
    </location>
</feature>
<feature type="region of interest" description="Disordered" evidence="1">
    <location>
        <begin position="1"/>
        <end position="72"/>
    </location>
</feature>
<organism evidence="3 4">
    <name type="scientific">Streptomyces lycii</name>
    <dbReference type="NCBI Taxonomy" id="2654337"/>
    <lineage>
        <taxon>Bacteria</taxon>
        <taxon>Bacillati</taxon>
        <taxon>Actinomycetota</taxon>
        <taxon>Actinomycetes</taxon>
        <taxon>Kitasatosporales</taxon>
        <taxon>Streptomycetaceae</taxon>
        <taxon>Streptomyces</taxon>
    </lineage>
</organism>
<sequence length="335" mass="34443">MTTPYQQQPQAPAAPQGPPQGHPPVPPPAAQPGPGPQPGPPSGQPGHPGQQPAQQVPPQAPPQGAPFGGFAGGPGYVSPIPVRRTHLGHALAAEWTKIRTVRSTVWTLSIMALLVFGIGFLVTSFTSGSDYRGTSPVTNGLFGLMLGQICVITLGVLVVTSEYGTGLIRTTFTAAPQRHRVLLAKAMVFITVSFTVTTAVCALTALLASGVHSGPEVAEATGEQWAGVTVGAGLYVSLLGLLSLAIGSLLRHSAGAITAMLGLVLLPTIVAPLLMISESMKPLAETMMDYNAVNSLMTIHQVSAGEDGTKQLLVLAGVTLSALIAALAVQDQRDV</sequence>
<comment type="caution">
    <text evidence="3">The sequence shown here is derived from an EMBL/GenBank/DDBJ whole genome shotgun (WGS) entry which is preliminary data.</text>
</comment>
<keyword evidence="2" id="KW-1133">Transmembrane helix</keyword>
<feature type="compositionally biased region" description="Low complexity" evidence="1">
    <location>
        <begin position="1"/>
        <end position="14"/>
    </location>
</feature>
<feature type="transmembrane region" description="Helical" evidence="2">
    <location>
        <begin position="228"/>
        <end position="250"/>
    </location>
</feature>
<feature type="transmembrane region" description="Helical" evidence="2">
    <location>
        <begin position="140"/>
        <end position="160"/>
    </location>
</feature>
<evidence type="ECO:0000256" key="2">
    <source>
        <dbReference type="SAM" id="Phobius"/>
    </source>
</evidence>
<feature type="compositionally biased region" description="Low complexity" evidence="1">
    <location>
        <begin position="44"/>
        <end position="57"/>
    </location>
</feature>
<reference evidence="3 4" key="1">
    <citation type="submission" date="2019-10" db="EMBL/GenBank/DDBJ databases">
        <title>Streptomyces tenebrisbrunneis sp.nov., an endogenous actinomycete isolated from of Lycium ruthenicum.</title>
        <authorList>
            <person name="Ma L."/>
        </authorList>
    </citation>
    <scope>NUCLEOTIDE SEQUENCE [LARGE SCALE GENOMIC DNA]</scope>
    <source>
        <strain evidence="3 4">TRM 66187</strain>
    </source>
</reference>
<dbReference type="RefSeq" id="WP_170315941.1">
    <property type="nucleotide sequence ID" value="NZ_WHPN01000389.1"/>
</dbReference>
<dbReference type="PANTHER" id="PTHR37305:SF1">
    <property type="entry name" value="MEMBRANE PROTEIN"/>
    <property type="match status" value="1"/>
</dbReference>
<gene>
    <name evidence="3" type="ORF">GCU69_26800</name>
</gene>
<proteinExistence type="predicted"/>
<protein>
    <submittedName>
        <fullName evidence="3">ABC transporter permease</fullName>
    </submittedName>
</protein>
<feature type="compositionally biased region" description="Pro residues" evidence="1">
    <location>
        <begin position="15"/>
        <end position="43"/>
    </location>
</feature>
<dbReference type="Proteomes" id="UP000621266">
    <property type="component" value="Unassembled WGS sequence"/>
</dbReference>
<feature type="transmembrane region" description="Helical" evidence="2">
    <location>
        <begin position="257"/>
        <end position="277"/>
    </location>
</feature>
<dbReference type="PANTHER" id="PTHR37305">
    <property type="entry name" value="INTEGRAL MEMBRANE PROTEIN-RELATED"/>
    <property type="match status" value="1"/>
</dbReference>
<dbReference type="EMBL" id="WHPN01000389">
    <property type="protein sequence ID" value="KAF4406088.1"/>
    <property type="molecule type" value="Genomic_DNA"/>
</dbReference>
<evidence type="ECO:0000313" key="4">
    <source>
        <dbReference type="Proteomes" id="UP000621266"/>
    </source>
</evidence>